<reference evidence="3 4" key="1">
    <citation type="submission" date="2019-08" db="EMBL/GenBank/DDBJ databases">
        <title>Deep-cultivation of Planctomycetes and their phenomic and genomic characterization uncovers novel biology.</title>
        <authorList>
            <person name="Wiegand S."/>
            <person name="Jogler M."/>
            <person name="Boedeker C."/>
            <person name="Pinto D."/>
            <person name="Vollmers J."/>
            <person name="Rivas-Marin E."/>
            <person name="Kohn T."/>
            <person name="Peeters S.H."/>
            <person name="Heuer A."/>
            <person name="Rast P."/>
            <person name="Oberbeckmann S."/>
            <person name="Bunk B."/>
            <person name="Jeske O."/>
            <person name="Meyerdierks A."/>
            <person name="Storesund J.E."/>
            <person name="Kallscheuer N."/>
            <person name="Luecker S."/>
            <person name="Lage O.M."/>
            <person name="Pohl T."/>
            <person name="Merkel B.J."/>
            <person name="Hornburger P."/>
            <person name="Mueller R.-W."/>
            <person name="Bruemmer F."/>
            <person name="Labrenz M."/>
            <person name="Spormann A.M."/>
            <person name="Op den Camp H."/>
            <person name="Overmann J."/>
            <person name="Amann R."/>
            <person name="Jetten M.S.M."/>
            <person name="Mascher T."/>
            <person name="Medema M.H."/>
            <person name="Devos D.P."/>
            <person name="Kaster A.-K."/>
            <person name="Ovreas L."/>
            <person name="Rohde M."/>
            <person name="Galperin M.Y."/>
            <person name="Jogler C."/>
        </authorList>
    </citation>
    <scope>NUCLEOTIDE SEQUENCE [LARGE SCALE GENOMIC DNA]</scope>
    <source>
        <strain evidence="3 4">Pr1d</strain>
    </source>
</reference>
<dbReference type="OrthoDB" id="239825at2"/>
<feature type="transmembrane region" description="Helical" evidence="2">
    <location>
        <begin position="659"/>
        <end position="681"/>
    </location>
</feature>
<feature type="region of interest" description="Disordered" evidence="1">
    <location>
        <begin position="250"/>
        <end position="273"/>
    </location>
</feature>
<dbReference type="RefSeq" id="WP_148071845.1">
    <property type="nucleotide sequence ID" value="NZ_CP042913.1"/>
</dbReference>
<keyword evidence="2" id="KW-0472">Membrane</keyword>
<organism evidence="3 4">
    <name type="scientific">Bythopirellula goksoeyrii</name>
    <dbReference type="NCBI Taxonomy" id="1400387"/>
    <lineage>
        <taxon>Bacteria</taxon>
        <taxon>Pseudomonadati</taxon>
        <taxon>Planctomycetota</taxon>
        <taxon>Planctomycetia</taxon>
        <taxon>Pirellulales</taxon>
        <taxon>Lacipirellulaceae</taxon>
        <taxon>Bythopirellula</taxon>
    </lineage>
</organism>
<protein>
    <submittedName>
        <fullName evidence="3">Uncharacterized protein</fullName>
    </submittedName>
</protein>
<sequence length="702" mass="78176">MLRFGTTTSRQTSRPSNKIGWRIWVIVGLMGIVIGAIQSLKQPATVAQLDALFQTKPDEEDLHSAQSELPEGQQFLEVETKLDKSAPSDLGEASTNVDLSQVKDNTYFRPQENEAWFAILEGLRDKDSEQIRSDSVGNVTYAQLLAQPDVYRGKIVTVQGRVLREESLDAPSNNVGITSYNRLVLRPSGGGVWPIIVYCLKLPDNFSHGDKFPVEVAVDGVFFKNWSYAWDEGLGLAPVILAKNTSLHPAPPTVESAKNHGTETTKTPSKSSEKLAGGFRDVLELIDLGPEILERFFEGPTLTVEDWQILSQLLARLQAYDATELARWVRPTTKLSTDSVGELFAISGTAFEFESIEVPPEFVPLLEIEEVYRCRIRLDEARTAILFTSEIPERWKAVTKLSEPVECQAILLRDDGDDLLMVTNHLNWFPVAGVPSGQALLSQHGMDAALWDAIKQRGKFATPETSQEAKAFFAGLSALEKIPAAILSEQVSEHLALLAEYKPANLDGTTNRVAATVAEQAQNGLSSVVPMFLTPEKQVGELVRLEGVARRAVKILEEEDSVNQDQSERFDYYELEIFTLDSQNLPVIVCVSQLPEGFPLGDKIREQVRLDGIFFKSWQYRSRKLVEASGETTRQQQRYTPIVLARTVSWIQQVPDRPGWWGLAAGVGFLTLLAFAWVCFASNLRKDRRTRPTDDAIDLSNL</sequence>
<feature type="transmembrane region" description="Helical" evidence="2">
    <location>
        <begin position="21"/>
        <end position="40"/>
    </location>
</feature>
<evidence type="ECO:0000313" key="3">
    <source>
        <dbReference type="EMBL" id="QEG33035.1"/>
    </source>
</evidence>
<accession>A0A5B9Q677</accession>
<evidence type="ECO:0000256" key="2">
    <source>
        <dbReference type="SAM" id="Phobius"/>
    </source>
</evidence>
<proteinExistence type="predicted"/>
<dbReference type="Proteomes" id="UP000323917">
    <property type="component" value="Chromosome"/>
</dbReference>
<keyword evidence="2" id="KW-0812">Transmembrane</keyword>
<evidence type="ECO:0000313" key="4">
    <source>
        <dbReference type="Proteomes" id="UP000323917"/>
    </source>
</evidence>
<evidence type="ECO:0000256" key="1">
    <source>
        <dbReference type="SAM" id="MobiDB-lite"/>
    </source>
</evidence>
<gene>
    <name evidence="3" type="ORF">Pr1d_02960</name>
</gene>
<name>A0A5B9Q677_9BACT</name>
<dbReference type="EMBL" id="CP042913">
    <property type="protein sequence ID" value="QEG33035.1"/>
    <property type="molecule type" value="Genomic_DNA"/>
</dbReference>
<dbReference type="AlphaFoldDB" id="A0A5B9Q677"/>
<keyword evidence="4" id="KW-1185">Reference proteome</keyword>
<keyword evidence="2" id="KW-1133">Transmembrane helix</keyword>
<dbReference type="KEGG" id="bgok:Pr1d_02960"/>